<proteinExistence type="predicted"/>
<evidence type="ECO:0000256" key="1">
    <source>
        <dbReference type="SAM" id="MobiDB-lite"/>
    </source>
</evidence>
<dbReference type="RefSeq" id="WP_060535455.1">
    <property type="nucleotide sequence ID" value="NZ_CP013023.1"/>
</dbReference>
<reference evidence="3 4" key="2">
    <citation type="journal article" date="2016" name="Int. J. Syst. Evol. Microbiol.">
        <title>Paenibacillus bovis sp. nov., isolated from raw yak (Bos grunniens) milk.</title>
        <authorList>
            <person name="Gao C."/>
            <person name="Han J."/>
            <person name="Liu Z."/>
            <person name="Xu X."/>
            <person name="Hang F."/>
            <person name="Wu Z."/>
        </authorList>
    </citation>
    <scope>NUCLEOTIDE SEQUENCE [LARGE SCALE GENOMIC DNA]</scope>
    <source>
        <strain evidence="3 4">BD3526</strain>
    </source>
</reference>
<evidence type="ECO:0000313" key="4">
    <source>
        <dbReference type="Proteomes" id="UP000078148"/>
    </source>
</evidence>
<dbReference type="EMBL" id="CP013023">
    <property type="protein sequence ID" value="ANF97342.1"/>
    <property type="molecule type" value="Genomic_DNA"/>
</dbReference>
<dbReference type="PANTHER" id="PTHR43143">
    <property type="entry name" value="METALLOPHOSPHOESTERASE, CALCINEURIN SUPERFAMILY"/>
    <property type="match status" value="1"/>
</dbReference>
<dbReference type="GO" id="GO:0016787">
    <property type="term" value="F:hydrolase activity"/>
    <property type="evidence" value="ECO:0007669"/>
    <property type="project" value="InterPro"/>
</dbReference>
<dbReference type="KEGG" id="pbv:AR543_15920"/>
<sequence length="347" mass="39778">MNEYKWTPATQPEQIEHPNRKRPLASFQVITDTHVTADPQHIHNLHWEKALADIASYGQPSLGVMHVGDVTDHGLEAEYQEMHRIWKKYRDQLPPFFFTMGNHDVGDFIWEEAPQELTGLTGQQLLELWEQYQSQMTAESDPANKDNAATQELWQRRIGNFNEATGTSGSYHDHWLGGYHFIFIGTEQSLSKDCHLSTVQLEWLDSTLATSGDRTRPIFLFLHQPLMNTVSGSLEEQGWYGVHQDEALRHILSGYPQVILFTGHTHWQLGSPHTMYDGQGQMATMFNASSVSYLWTDEDEYLEGSECYYVDIYEHGVHIRGRNLINGTWIEQADYTVTYPSGVAVTE</sequence>
<dbReference type="InterPro" id="IPR051918">
    <property type="entry name" value="STPP_CPPED1"/>
</dbReference>
<feature type="region of interest" description="Disordered" evidence="1">
    <location>
        <begin position="1"/>
        <end position="21"/>
    </location>
</feature>
<dbReference type="Pfam" id="PF00149">
    <property type="entry name" value="Metallophos"/>
    <property type="match status" value="1"/>
</dbReference>
<dbReference type="OrthoDB" id="1645838at2"/>
<reference evidence="4" key="1">
    <citation type="submission" date="2015-10" db="EMBL/GenBank/DDBJ databases">
        <title>Genome of Paenibacillus bovis sp. nov.</title>
        <authorList>
            <person name="Wu Z."/>
            <person name="Gao C."/>
            <person name="Liu Z."/>
            <person name="Zheng H."/>
        </authorList>
    </citation>
    <scope>NUCLEOTIDE SEQUENCE [LARGE SCALE GENOMIC DNA]</scope>
    <source>
        <strain evidence="4">BD3526</strain>
    </source>
</reference>
<keyword evidence="4" id="KW-1185">Reference proteome</keyword>
<evidence type="ECO:0000313" key="3">
    <source>
        <dbReference type="EMBL" id="ANF97342.1"/>
    </source>
</evidence>
<protein>
    <submittedName>
        <fullName evidence="3">Metallophosphoesterase</fullName>
    </submittedName>
</protein>
<gene>
    <name evidence="3" type="ORF">AR543_15920</name>
</gene>
<evidence type="ECO:0000259" key="2">
    <source>
        <dbReference type="Pfam" id="PF00149"/>
    </source>
</evidence>
<dbReference type="SUPFAM" id="SSF56300">
    <property type="entry name" value="Metallo-dependent phosphatases"/>
    <property type="match status" value="1"/>
</dbReference>
<organism evidence="3 4">
    <name type="scientific">Paenibacillus bovis</name>
    <dbReference type="NCBI Taxonomy" id="1616788"/>
    <lineage>
        <taxon>Bacteria</taxon>
        <taxon>Bacillati</taxon>
        <taxon>Bacillota</taxon>
        <taxon>Bacilli</taxon>
        <taxon>Bacillales</taxon>
        <taxon>Paenibacillaceae</taxon>
        <taxon>Paenibacillus</taxon>
    </lineage>
</organism>
<name>A0A172ZIW7_9BACL</name>
<accession>A0A172ZIW7</accession>
<dbReference type="Gene3D" id="3.60.21.10">
    <property type="match status" value="1"/>
</dbReference>
<dbReference type="AlphaFoldDB" id="A0A172ZIW7"/>
<dbReference type="STRING" id="1616788.AR543_15920"/>
<dbReference type="PANTHER" id="PTHR43143:SF1">
    <property type="entry name" value="SERINE_THREONINE-PROTEIN PHOSPHATASE CPPED1"/>
    <property type="match status" value="1"/>
</dbReference>
<dbReference type="Proteomes" id="UP000078148">
    <property type="component" value="Chromosome"/>
</dbReference>
<feature type="domain" description="Calcineurin-like phosphoesterase" evidence="2">
    <location>
        <begin position="29"/>
        <end position="267"/>
    </location>
</feature>
<dbReference type="InterPro" id="IPR004843">
    <property type="entry name" value="Calcineurin-like_PHP"/>
</dbReference>
<dbReference type="InterPro" id="IPR029052">
    <property type="entry name" value="Metallo-depent_PP-like"/>
</dbReference>